<dbReference type="InterPro" id="IPR005113">
    <property type="entry name" value="uDENN_dom"/>
</dbReference>
<accession>A0A819DFK2</accession>
<dbReference type="InterPro" id="IPR037516">
    <property type="entry name" value="Tripartite_DENN"/>
</dbReference>
<dbReference type="Pfam" id="PF02141">
    <property type="entry name" value="DENN"/>
    <property type="match status" value="1"/>
</dbReference>
<dbReference type="Gene3D" id="3.40.50.11500">
    <property type="match status" value="1"/>
</dbReference>
<dbReference type="SMART" id="SM00799">
    <property type="entry name" value="DENN"/>
    <property type="match status" value="1"/>
</dbReference>
<dbReference type="PANTHER" id="PTHR13196">
    <property type="entry name" value="DENN DOMAIN-CONTAINING"/>
    <property type="match status" value="1"/>
</dbReference>
<organism evidence="4 5">
    <name type="scientific">Rotaria sordida</name>
    <dbReference type="NCBI Taxonomy" id="392033"/>
    <lineage>
        <taxon>Eukaryota</taxon>
        <taxon>Metazoa</taxon>
        <taxon>Spiralia</taxon>
        <taxon>Gnathifera</taxon>
        <taxon>Rotifera</taxon>
        <taxon>Eurotatoria</taxon>
        <taxon>Bdelloidea</taxon>
        <taxon>Philodinida</taxon>
        <taxon>Philodinidae</taxon>
        <taxon>Rotaria</taxon>
    </lineage>
</organism>
<protein>
    <recommendedName>
        <fullName evidence="2">UDENN domain-containing protein</fullName>
    </recommendedName>
</protein>
<evidence type="ECO:0000259" key="2">
    <source>
        <dbReference type="PROSITE" id="PS50211"/>
    </source>
</evidence>
<gene>
    <name evidence="4" type="ORF">JBS370_LOCUS17279</name>
    <name evidence="3" type="ORF">ZHD862_LOCUS27932</name>
</gene>
<dbReference type="InterPro" id="IPR001194">
    <property type="entry name" value="cDENN_dom"/>
</dbReference>
<dbReference type="EMBL" id="CAJNOT010002265">
    <property type="protein sequence ID" value="CAF1300381.1"/>
    <property type="molecule type" value="Genomic_DNA"/>
</dbReference>
<dbReference type="GO" id="GO:0032456">
    <property type="term" value="P:endocytic recycling"/>
    <property type="evidence" value="ECO:0007669"/>
    <property type="project" value="TreeGrafter"/>
</dbReference>
<feature type="domain" description="UDENN" evidence="2">
    <location>
        <begin position="684"/>
        <end position="1108"/>
    </location>
</feature>
<dbReference type="Proteomes" id="UP000663836">
    <property type="component" value="Unassembled WGS sequence"/>
</dbReference>
<dbReference type="GO" id="GO:0006897">
    <property type="term" value="P:endocytosis"/>
    <property type="evidence" value="ECO:0007669"/>
    <property type="project" value="TreeGrafter"/>
</dbReference>
<evidence type="ECO:0000313" key="4">
    <source>
        <dbReference type="EMBL" id="CAF3834729.1"/>
    </source>
</evidence>
<dbReference type="Pfam" id="PF03456">
    <property type="entry name" value="uDENN"/>
    <property type="match status" value="1"/>
</dbReference>
<dbReference type="GO" id="GO:1901981">
    <property type="term" value="F:phosphatidylinositol phosphate binding"/>
    <property type="evidence" value="ECO:0007669"/>
    <property type="project" value="TreeGrafter"/>
</dbReference>
<dbReference type="AlphaFoldDB" id="A0A819DFK2"/>
<dbReference type="SMART" id="SM00800">
    <property type="entry name" value="uDENN"/>
    <property type="match status" value="1"/>
</dbReference>
<dbReference type="PROSITE" id="PS50211">
    <property type="entry name" value="DENN"/>
    <property type="match status" value="1"/>
</dbReference>
<dbReference type="InterPro" id="IPR043153">
    <property type="entry name" value="DENN_C"/>
</dbReference>
<dbReference type="Proteomes" id="UP000663864">
    <property type="component" value="Unassembled WGS sequence"/>
</dbReference>
<feature type="region of interest" description="Disordered" evidence="1">
    <location>
        <begin position="243"/>
        <end position="269"/>
    </location>
</feature>
<reference evidence="4" key="1">
    <citation type="submission" date="2021-02" db="EMBL/GenBank/DDBJ databases">
        <authorList>
            <person name="Nowell W R."/>
        </authorList>
    </citation>
    <scope>NUCLEOTIDE SEQUENCE</scope>
</reference>
<dbReference type="GO" id="GO:0005085">
    <property type="term" value="F:guanyl-nucleotide exchange factor activity"/>
    <property type="evidence" value="ECO:0007669"/>
    <property type="project" value="InterPro"/>
</dbReference>
<evidence type="ECO:0000313" key="3">
    <source>
        <dbReference type="EMBL" id="CAF1300381.1"/>
    </source>
</evidence>
<evidence type="ECO:0000256" key="1">
    <source>
        <dbReference type="SAM" id="MobiDB-lite"/>
    </source>
</evidence>
<sequence>MQKHCESNVDIIRSGTRIRESIRCLPKGHFQQIRQMFDKQSCSMKNLSTIHERQQKSKSLYPSHVLLKLPVTDDEKLQHTTTTTTTTTTNIDDIIIENEKSIEEQYQIFRTKLINKTIENCLSSSLKQDEQLLKLNSSLSNENHFHTDTISYTPSLSQQFISPIEREKSILTFDQRRQLAMASAINYADSYESSSTSTHLNRMGSTRQYVSNLQRTSAVHAKPVLVKTTCNILKHDPIITYDTNNNNNNNNNKLFQSSTSLSSTGYDSNSSPSIISKRNSLITDRYNDHSLSSDEIFDSTSLISRSNTKLNHSPISLIRHPTIHNSSKLDSSLTSPKYIVQTTSFPDSTINDYNKTFSLKRKHKFDSIGFQIQQQSPIHTPIVVQKSINQREQSPLPIVENPLFQQLPPRKPPRTFEHENSNNYISKTIDQKLPSSSSSSTSDSPTFDLGARSISCMDLTVGVSSALLSSGLLPLDKNSIDIECKSNILFDNTKKFLPNENIYEELQIPLSTFDKKNNVQQYNKIQTMKRSSNDVTFHTSKTKINHSLIHTKSVMKKGISEPNLAKTKSSSSLTFFSPRALIDRFKRILPLSLSKQSLNDTNTMTIDSDDSISISSESNDHIRTSRLDHVSRVKNVYDSLSTGNHMKNLFTDPNPTTTQRELTTLYDYVVHILPEQEIGYFANGNGCLSSSNLNLNPQITTVTSVRFKYPLDANDELSLKYFCFPDQHDTNNNQNINSYLSPIKSKPEYFRFTLTDMCGIRQHGYCSRFIHKGILNALCIISPYDMIDLYEKILSTATQLFISYKDEDAKLFLEEIYPHRLPNRGDTIHIHTTTVGLFTLKCEYDRRKQLIDSVTLLSLSTDTIIKIFSSILYEQKLIFISNELGPLTRLINTFICLLYPFSWPHTYIPILPALMLDIIQAPTPYIIGILRSCEHYLFRNDEFLSQDNSDIRIVDIDHDRIRTLNDYLLNESYRNTIDNININNNNNNNSFLQIQILPKIFKIELKQEISLLRKNKLNLSIDECQQRLQNLFMSIFIQSCYNYKDYLKQTFNIDQFVQSKQHTIELFLEWFTRTQIFELFIRKKLDSNIQNTFAITFDLACEKYRRTIKKQSSQRITVKSVKRKAAIRSNKQDNRS</sequence>
<dbReference type="PANTHER" id="PTHR13196:SF14">
    <property type="entry name" value="UDENN DOMAIN-CONTAINING PROTEIN"/>
    <property type="match status" value="1"/>
</dbReference>
<dbReference type="Gene3D" id="3.30.450.200">
    <property type="match status" value="1"/>
</dbReference>
<name>A0A819DFK2_9BILA</name>
<comment type="caution">
    <text evidence="4">The sequence shown here is derived from an EMBL/GenBank/DDBJ whole genome shotgun (WGS) entry which is preliminary data.</text>
</comment>
<evidence type="ECO:0000313" key="5">
    <source>
        <dbReference type="Proteomes" id="UP000663836"/>
    </source>
</evidence>
<dbReference type="EMBL" id="CAJOBD010001828">
    <property type="protein sequence ID" value="CAF3834729.1"/>
    <property type="molecule type" value="Genomic_DNA"/>
</dbReference>
<feature type="compositionally biased region" description="Low complexity" evidence="1">
    <location>
        <begin position="244"/>
        <end position="269"/>
    </location>
</feature>
<dbReference type="GO" id="GO:0005829">
    <property type="term" value="C:cytosol"/>
    <property type="evidence" value="ECO:0007669"/>
    <property type="project" value="TreeGrafter"/>
</dbReference>
<dbReference type="InterPro" id="IPR040032">
    <property type="entry name" value="DENND1A/B/C"/>
</dbReference>
<proteinExistence type="predicted"/>